<gene>
    <name evidence="2" type="ORF">B5J94_08725</name>
</gene>
<dbReference type="AlphaFoldDB" id="A0A1V4GT43"/>
<dbReference type="EMBL" id="MXAN01000057">
    <property type="protein sequence ID" value="OPH35802.1"/>
    <property type="molecule type" value="Genomic_DNA"/>
</dbReference>
<proteinExistence type="predicted"/>
<feature type="chain" id="PRO_5010730533" description="Periplasmic protein" evidence="1">
    <location>
        <begin position="20"/>
        <end position="133"/>
    </location>
</feature>
<dbReference type="Proteomes" id="UP000191025">
    <property type="component" value="Unassembled WGS sequence"/>
</dbReference>
<comment type="caution">
    <text evidence="2">The sequence shown here is derived from an EMBL/GenBank/DDBJ whole genome shotgun (WGS) entry which is preliminary data.</text>
</comment>
<organism evidence="2 3">
    <name type="scientific">Moraxella lacunata</name>
    <dbReference type="NCBI Taxonomy" id="477"/>
    <lineage>
        <taxon>Bacteria</taxon>
        <taxon>Pseudomonadati</taxon>
        <taxon>Pseudomonadota</taxon>
        <taxon>Gammaproteobacteria</taxon>
        <taxon>Moraxellales</taxon>
        <taxon>Moraxellaceae</taxon>
        <taxon>Moraxella</taxon>
    </lineage>
</organism>
<name>A0A1V4GT43_MORLA</name>
<evidence type="ECO:0000313" key="2">
    <source>
        <dbReference type="EMBL" id="OPH35802.1"/>
    </source>
</evidence>
<accession>A0A1V4GT43</accession>
<evidence type="ECO:0000313" key="3">
    <source>
        <dbReference type="Proteomes" id="UP000191025"/>
    </source>
</evidence>
<reference evidence="3" key="1">
    <citation type="submission" date="2017-03" db="EMBL/GenBank/DDBJ databases">
        <title>Draft genome sequence of Moraxella equi CCUG 4950T type strain.</title>
        <authorList>
            <person name="Salva-Serra F."/>
            <person name="Engstrom-Jakobsson H."/>
            <person name="Thorell K."/>
            <person name="Jaen-Luchoro D."/>
            <person name="Gonzales-Siles L."/>
            <person name="Karlsson R."/>
            <person name="Yazdan S."/>
            <person name="Boulund F."/>
            <person name="Johnning A."/>
            <person name="Engstrand L."/>
            <person name="Kristiansson E."/>
            <person name="Moore E."/>
        </authorList>
    </citation>
    <scope>NUCLEOTIDE SEQUENCE [LARGE SCALE GENOMIC DNA]</scope>
    <source>
        <strain evidence="3">CCUG 4441</strain>
    </source>
</reference>
<sequence length="133" mass="15356">MKKFVLVSLLAMMNTTAFAWVNPDQKTTCYTFKNNKLQNKSTCVMRTGGGAGGMYLILKVGKKSYHFETETLTEAMKTVYYPIPNNFDKTKDVIEYYRHPKTYKIVEEYQIGKNTNALFCQKTKDGKVDICYK</sequence>
<feature type="signal peptide" evidence="1">
    <location>
        <begin position="1"/>
        <end position="19"/>
    </location>
</feature>
<dbReference type="RefSeq" id="WP_062501111.1">
    <property type="nucleotide sequence ID" value="NZ_MXAN01000057.1"/>
</dbReference>
<protein>
    <recommendedName>
        <fullName evidence="4">Periplasmic protein</fullName>
    </recommendedName>
</protein>
<evidence type="ECO:0000256" key="1">
    <source>
        <dbReference type="SAM" id="SignalP"/>
    </source>
</evidence>
<keyword evidence="1" id="KW-0732">Signal</keyword>
<evidence type="ECO:0008006" key="4">
    <source>
        <dbReference type="Google" id="ProtNLM"/>
    </source>
</evidence>